<evidence type="ECO:0008006" key="9">
    <source>
        <dbReference type="Google" id="ProtNLM"/>
    </source>
</evidence>
<protein>
    <recommendedName>
        <fullName evidence="9">Polysaccharide biosynthesis protein C-terminal domain-containing protein</fullName>
    </recommendedName>
</protein>
<keyword evidence="5 6" id="KW-0472">Membrane</keyword>
<evidence type="ECO:0000313" key="7">
    <source>
        <dbReference type="EMBL" id="NBJ94045.1"/>
    </source>
</evidence>
<comment type="caution">
    <text evidence="7">The sequence shown here is derived from an EMBL/GenBank/DDBJ whole genome shotgun (WGS) entry which is preliminary data.</text>
</comment>
<feature type="transmembrane region" description="Helical" evidence="6">
    <location>
        <begin position="319"/>
        <end position="342"/>
    </location>
</feature>
<keyword evidence="2" id="KW-1003">Cell membrane</keyword>
<feature type="transmembrane region" description="Helical" evidence="6">
    <location>
        <begin position="435"/>
        <end position="455"/>
    </location>
</feature>
<feature type="transmembrane region" description="Helical" evidence="6">
    <location>
        <begin position="49"/>
        <end position="73"/>
    </location>
</feature>
<feature type="transmembrane region" description="Helical" evidence="6">
    <location>
        <begin position="170"/>
        <end position="191"/>
    </location>
</feature>
<evidence type="ECO:0000313" key="8">
    <source>
        <dbReference type="Proteomes" id="UP001154420"/>
    </source>
</evidence>
<feature type="transmembrane region" description="Helical" evidence="6">
    <location>
        <begin position="293"/>
        <end position="313"/>
    </location>
</feature>
<dbReference type="InterPro" id="IPR050833">
    <property type="entry name" value="Poly_Biosynth_Transport"/>
</dbReference>
<feature type="transmembrane region" description="Helical" evidence="6">
    <location>
        <begin position="413"/>
        <end position="429"/>
    </location>
</feature>
<feature type="transmembrane region" description="Helical" evidence="6">
    <location>
        <begin position="379"/>
        <end position="401"/>
    </location>
</feature>
<keyword evidence="4 6" id="KW-1133">Transmembrane helix</keyword>
<comment type="subcellular location">
    <subcellularLocation>
        <location evidence="1">Cell membrane</location>
        <topology evidence="1">Multi-pass membrane protein</topology>
    </subcellularLocation>
</comment>
<keyword evidence="3 6" id="KW-0812">Transmembrane</keyword>
<evidence type="ECO:0000256" key="2">
    <source>
        <dbReference type="ARBA" id="ARBA00022475"/>
    </source>
</evidence>
<evidence type="ECO:0000256" key="5">
    <source>
        <dbReference type="ARBA" id="ARBA00023136"/>
    </source>
</evidence>
<feature type="transmembrane region" description="Helical" evidence="6">
    <location>
        <begin position="12"/>
        <end position="37"/>
    </location>
</feature>
<dbReference type="AlphaFoldDB" id="A0A9X5GTR0"/>
<dbReference type="InterPro" id="IPR002797">
    <property type="entry name" value="Polysacc_synth"/>
</dbReference>
<gene>
    <name evidence="7" type="ORF">D5281_15975</name>
</gene>
<evidence type="ECO:0000256" key="6">
    <source>
        <dbReference type="SAM" id="Phobius"/>
    </source>
</evidence>
<feature type="transmembrane region" description="Helical" evidence="6">
    <location>
        <begin position="112"/>
        <end position="131"/>
    </location>
</feature>
<evidence type="ECO:0000256" key="1">
    <source>
        <dbReference type="ARBA" id="ARBA00004651"/>
    </source>
</evidence>
<dbReference type="PANTHER" id="PTHR30250">
    <property type="entry name" value="PST FAMILY PREDICTED COLANIC ACID TRANSPORTER"/>
    <property type="match status" value="1"/>
</dbReference>
<feature type="transmembrane region" description="Helical" evidence="6">
    <location>
        <begin position="354"/>
        <end position="373"/>
    </location>
</feature>
<name>A0A9X5GTR0_9FIRM</name>
<proteinExistence type="predicted"/>
<reference evidence="7" key="1">
    <citation type="submission" date="2018-09" db="EMBL/GenBank/DDBJ databases">
        <title>Murine metabolic-syndrome-specific gut microbial biobank.</title>
        <authorList>
            <person name="Liu C."/>
        </authorList>
    </citation>
    <scope>NUCLEOTIDE SEQUENCE</scope>
    <source>
        <strain evidence="7">D42-62</strain>
    </source>
</reference>
<dbReference type="GO" id="GO:0005886">
    <property type="term" value="C:plasma membrane"/>
    <property type="evidence" value="ECO:0007669"/>
    <property type="project" value="UniProtKB-SubCell"/>
</dbReference>
<dbReference type="EMBL" id="QZDT01000028">
    <property type="protein sequence ID" value="NBJ94045.1"/>
    <property type="molecule type" value="Genomic_DNA"/>
</dbReference>
<accession>A0A9X5GTR0</accession>
<dbReference type="PANTHER" id="PTHR30250:SF11">
    <property type="entry name" value="O-ANTIGEN TRANSPORTER-RELATED"/>
    <property type="match status" value="1"/>
</dbReference>
<organism evidence="7 8">
    <name type="scientific">Parablautia muri</name>
    <dbReference type="NCBI Taxonomy" id="2320879"/>
    <lineage>
        <taxon>Bacteria</taxon>
        <taxon>Bacillati</taxon>
        <taxon>Bacillota</taxon>
        <taxon>Clostridia</taxon>
        <taxon>Lachnospirales</taxon>
        <taxon>Lachnospiraceae</taxon>
        <taxon>Parablautia</taxon>
    </lineage>
</organism>
<feature type="transmembrane region" description="Helical" evidence="6">
    <location>
        <begin position="143"/>
        <end position="164"/>
    </location>
</feature>
<dbReference type="Proteomes" id="UP001154420">
    <property type="component" value="Unassembled WGS sequence"/>
</dbReference>
<evidence type="ECO:0000256" key="4">
    <source>
        <dbReference type="ARBA" id="ARBA00022989"/>
    </source>
</evidence>
<keyword evidence="8" id="KW-1185">Reference proteome</keyword>
<sequence length="465" mass="53378">MEMKQENSFLKNTIWLTIGTILNKGLQFLAVLFFSRWLSTEEYGRFDLLYTYISLLIPLITLSTQEAVFRFSVNEGNEDIKCKNVSSAFLFDMVNYFVYLCIAFFIVGRINVILYLAFSFYLIAELWSVYLRGFLRAIKRLDIYAFALVLQTMFMLCSVTAFVYKLHMGLIGILLGYAVGTFIGDFILVIWGKWIKYFDVREISKKQIEKLISYSAPLVPNEVSWWVMTASDRQIINIFCGDAANGIFAITHKIPALCSVIFNMFAISWQQEIVTKVENNEDADVVGIFNKMLITLLSICWCLLAGSFVFYFYFFDIKYFEAILYSPILIASAAAMAISQFYGGIQAAYKRTKSTGVTTIVGAVLNIVVHLALIDEIGLYAAAVSTLVANIVIIILRMISIRDVFKIKMKKEASFNLLIFLYFFITAYFNRNMYFNWINFFVAILIAVFINYSLIKTMLFTLLQK</sequence>
<evidence type="ECO:0000256" key="3">
    <source>
        <dbReference type="ARBA" id="ARBA00022692"/>
    </source>
</evidence>
<dbReference type="Pfam" id="PF01943">
    <property type="entry name" value="Polysacc_synt"/>
    <property type="match status" value="1"/>
</dbReference>
<feature type="transmembrane region" description="Helical" evidence="6">
    <location>
        <begin position="85"/>
        <end position="106"/>
    </location>
</feature>